<dbReference type="InterPro" id="IPR006773">
    <property type="entry name" value="Rpn13/ADRM1"/>
</dbReference>
<sequence length="302" mass="32326">MSLLVAVPAGRSLRRSDAAKWVDPQPEKGVIEVSIDQGIVNFTWRNAATKRAEDELLIFPGEASFERVAADRTGRSFVLKFSSSNQVHFFWLQRGTLAEEDHRATTDIDEILKDPEYIPGSAPLNEAHRIQPDAPAAAVAPPEASTSAAAPAESSSSSAAAAPAGPKESDVARLLFQWAENNLPIPDGEEASLSDILTPETVARLLAEKPELAAQMAQHMPPDLSLPGGEAVGSASGLQRVVGTPQFRAAVNDLEMALRNGTLPDSMMPWVQGGGGAWNLRSFLAALRDVKTEPKDDKMDTD</sequence>
<evidence type="ECO:0000259" key="8">
    <source>
        <dbReference type="PROSITE" id="PS51917"/>
    </source>
</evidence>
<dbReference type="GO" id="GO:0070628">
    <property type="term" value="F:proteasome binding"/>
    <property type="evidence" value="ECO:0007669"/>
    <property type="project" value="TreeGrafter"/>
</dbReference>
<dbReference type="RefSeq" id="XP_018279710.1">
    <property type="nucleotide sequence ID" value="XM_018420788.1"/>
</dbReference>
<evidence type="ECO:0000256" key="5">
    <source>
        <dbReference type="ARBA" id="ARBA00023242"/>
    </source>
</evidence>
<feature type="compositionally biased region" description="Low complexity" evidence="6">
    <location>
        <begin position="134"/>
        <end position="164"/>
    </location>
</feature>
<feature type="domain" description="Pru" evidence="8">
    <location>
        <begin position="1"/>
        <end position="115"/>
    </location>
</feature>
<dbReference type="GeneID" id="28981391"/>
<dbReference type="STRING" id="879819.A0A0J1B668"/>
<evidence type="ECO:0000256" key="2">
    <source>
        <dbReference type="ARBA" id="ARBA00004496"/>
    </source>
</evidence>
<name>A0A0J1B668_9TREE</name>
<dbReference type="InterPro" id="IPR044867">
    <property type="entry name" value="DEUBAD_dom"/>
</dbReference>
<dbReference type="EMBL" id="KQ087197">
    <property type="protein sequence ID" value="KLT43219.1"/>
    <property type="molecule type" value="Genomic_DNA"/>
</dbReference>
<evidence type="ECO:0000256" key="4">
    <source>
        <dbReference type="ARBA" id="ARBA00022942"/>
    </source>
</evidence>
<dbReference type="Gene3D" id="2.30.29.70">
    <property type="entry name" value="Proteasomal ubiquitin receptor Rpn13/ADRM1"/>
    <property type="match status" value="1"/>
</dbReference>
<accession>A0A0J1B668</accession>
<evidence type="ECO:0000256" key="6">
    <source>
        <dbReference type="SAM" id="MobiDB-lite"/>
    </source>
</evidence>
<evidence type="ECO:0000256" key="1">
    <source>
        <dbReference type="ARBA" id="ARBA00004123"/>
    </source>
</evidence>
<dbReference type="Proteomes" id="UP000053611">
    <property type="component" value="Unassembled WGS sequence"/>
</dbReference>
<dbReference type="InterPro" id="IPR032368">
    <property type="entry name" value="RPN13_DEUBAD"/>
</dbReference>
<dbReference type="PANTHER" id="PTHR12225">
    <property type="entry name" value="ADHESION REGULATING MOLECULE 1 110 KDA CELL MEMBRANE GLYCOPROTEIN"/>
    <property type="match status" value="1"/>
</dbReference>
<keyword evidence="10" id="KW-1185">Reference proteome</keyword>
<dbReference type="InterPro" id="IPR044868">
    <property type="entry name" value="Rpn13/ADRM1_Pru"/>
</dbReference>
<dbReference type="OrthoDB" id="340431at2759"/>
<dbReference type="GO" id="GO:0005737">
    <property type="term" value="C:cytoplasm"/>
    <property type="evidence" value="ECO:0007669"/>
    <property type="project" value="UniProtKB-SubCell"/>
</dbReference>
<dbReference type="AlphaFoldDB" id="A0A0J1B668"/>
<dbReference type="Pfam" id="PF16550">
    <property type="entry name" value="RPN13_C"/>
    <property type="match status" value="1"/>
</dbReference>
<dbReference type="GO" id="GO:0005634">
    <property type="term" value="C:nucleus"/>
    <property type="evidence" value="ECO:0007669"/>
    <property type="project" value="UniProtKB-SubCell"/>
</dbReference>
<keyword evidence="4" id="KW-0647">Proteasome</keyword>
<dbReference type="InterPro" id="IPR038633">
    <property type="entry name" value="Rpn13/ADRM1_Pru_sf"/>
</dbReference>
<dbReference type="GO" id="GO:0008541">
    <property type="term" value="C:proteasome regulatory particle, lid subcomplex"/>
    <property type="evidence" value="ECO:0007669"/>
    <property type="project" value="TreeGrafter"/>
</dbReference>
<feature type="domain" description="DEUBAD" evidence="7">
    <location>
        <begin position="184"/>
        <end position="297"/>
    </location>
</feature>
<evidence type="ECO:0000256" key="3">
    <source>
        <dbReference type="ARBA" id="ARBA00022490"/>
    </source>
</evidence>
<dbReference type="GO" id="GO:0061133">
    <property type="term" value="F:endopeptidase activator activity"/>
    <property type="evidence" value="ECO:0007669"/>
    <property type="project" value="TreeGrafter"/>
</dbReference>
<dbReference type="Gene3D" id="1.10.2020.20">
    <property type="match status" value="1"/>
</dbReference>
<organism evidence="9 10">
    <name type="scientific">Cutaneotrichosporon oleaginosum</name>
    <dbReference type="NCBI Taxonomy" id="879819"/>
    <lineage>
        <taxon>Eukaryota</taxon>
        <taxon>Fungi</taxon>
        <taxon>Dikarya</taxon>
        <taxon>Basidiomycota</taxon>
        <taxon>Agaricomycotina</taxon>
        <taxon>Tremellomycetes</taxon>
        <taxon>Trichosporonales</taxon>
        <taxon>Trichosporonaceae</taxon>
        <taxon>Cutaneotrichosporon</taxon>
    </lineage>
</organism>
<dbReference type="Pfam" id="PF04683">
    <property type="entry name" value="Rpn13_ADRM1_Pru"/>
    <property type="match status" value="1"/>
</dbReference>
<evidence type="ECO:0000313" key="10">
    <source>
        <dbReference type="Proteomes" id="UP000053611"/>
    </source>
</evidence>
<dbReference type="PANTHER" id="PTHR12225:SF0">
    <property type="entry name" value="PROTEASOMAL UBIQUITIN RECEPTOR ADRM1"/>
    <property type="match status" value="1"/>
</dbReference>
<gene>
    <name evidence="9" type="ORF">CC85DRAFT_259001</name>
</gene>
<keyword evidence="5" id="KW-0539">Nucleus</keyword>
<protein>
    <submittedName>
        <fullName evidence="9">Uncharacterized protein</fullName>
    </submittedName>
</protein>
<feature type="region of interest" description="Disordered" evidence="6">
    <location>
        <begin position="133"/>
        <end position="164"/>
    </location>
</feature>
<dbReference type="PROSITE" id="PS51916">
    <property type="entry name" value="DEUBAD"/>
    <property type="match status" value="1"/>
</dbReference>
<comment type="subcellular location">
    <subcellularLocation>
        <location evidence="2">Cytoplasm</location>
    </subcellularLocation>
    <subcellularLocation>
        <location evidence="1">Nucleus</location>
    </subcellularLocation>
</comment>
<evidence type="ECO:0000259" key="7">
    <source>
        <dbReference type="PROSITE" id="PS51916"/>
    </source>
</evidence>
<proteinExistence type="predicted"/>
<keyword evidence="3" id="KW-0963">Cytoplasm</keyword>
<dbReference type="PROSITE" id="PS51917">
    <property type="entry name" value="PRU"/>
    <property type="match status" value="1"/>
</dbReference>
<reference evidence="9 10" key="1">
    <citation type="submission" date="2015-03" db="EMBL/GenBank/DDBJ databases">
        <title>Genomics and transcriptomics of the oil-accumulating basidiomycete yeast T. oleaginosus allow insights into substrate utilization and the diverse evolutionary trajectories of mating systems in fungi.</title>
        <authorList>
            <consortium name="DOE Joint Genome Institute"/>
            <person name="Kourist R."/>
            <person name="Kracht O."/>
            <person name="Bracharz F."/>
            <person name="Lipzen A."/>
            <person name="Nolan M."/>
            <person name="Ohm R."/>
            <person name="Grigoriev I."/>
            <person name="Sun S."/>
            <person name="Heitman J."/>
            <person name="Bruck T."/>
            <person name="Nowrousian M."/>
        </authorList>
    </citation>
    <scope>NUCLEOTIDE SEQUENCE [LARGE SCALE GENOMIC DNA]</scope>
    <source>
        <strain evidence="9 10">IBC0246</strain>
    </source>
</reference>
<evidence type="ECO:0000313" key="9">
    <source>
        <dbReference type="EMBL" id="KLT43219.1"/>
    </source>
</evidence>
<dbReference type="InterPro" id="IPR038108">
    <property type="entry name" value="RPN13_DEUBAD_sf"/>
</dbReference>